<evidence type="ECO:0000256" key="3">
    <source>
        <dbReference type="ARBA" id="ARBA00029447"/>
    </source>
</evidence>
<keyword evidence="6" id="KW-0472">Membrane</keyword>
<evidence type="ECO:0000256" key="2">
    <source>
        <dbReference type="ARBA" id="ARBA00022481"/>
    </source>
</evidence>
<dbReference type="SMART" id="SM00283">
    <property type="entry name" value="MA"/>
    <property type="match status" value="1"/>
</dbReference>
<keyword evidence="4" id="KW-0807">Transducer</keyword>
<comment type="subcellular location">
    <subcellularLocation>
        <location evidence="1">Membrane</location>
    </subcellularLocation>
</comment>
<dbReference type="InterPro" id="IPR047347">
    <property type="entry name" value="YvaQ-like_sensor"/>
</dbReference>
<evidence type="ECO:0000256" key="6">
    <source>
        <dbReference type="SAM" id="Phobius"/>
    </source>
</evidence>
<dbReference type="FunFam" id="1.10.287.950:FF:000001">
    <property type="entry name" value="Methyl-accepting chemotaxis sensory transducer"/>
    <property type="match status" value="1"/>
</dbReference>
<dbReference type="GO" id="GO:0004888">
    <property type="term" value="F:transmembrane signaling receptor activity"/>
    <property type="evidence" value="ECO:0007669"/>
    <property type="project" value="InterPro"/>
</dbReference>
<evidence type="ECO:0000313" key="8">
    <source>
        <dbReference type="EMBL" id="TWO73094.1"/>
    </source>
</evidence>
<reference evidence="8 9" key="1">
    <citation type="submission" date="2019-07" db="EMBL/GenBank/DDBJ databases">
        <title>Caenimonas sedimenti sp. nov., isolated from activated sludge.</title>
        <authorList>
            <person name="Xu J."/>
        </authorList>
    </citation>
    <scope>NUCLEOTIDE SEQUENCE [LARGE SCALE GENOMIC DNA]</scope>
    <source>
        <strain evidence="8 9">HX-9-20</strain>
    </source>
</reference>
<dbReference type="Pfam" id="PF00015">
    <property type="entry name" value="MCPsignal"/>
    <property type="match status" value="1"/>
</dbReference>
<dbReference type="GO" id="GO:0006935">
    <property type="term" value="P:chemotaxis"/>
    <property type="evidence" value="ECO:0007669"/>
    <property type="project" value="InterPro"/>
</dbReference>
<evidence type="ECO:0000256" key="1">
    <source>
        <dbReference type="ARBA" id="ARBA00004370"/>
    </source>
</evidence>
<evidence type="ECO:0000313" key="9">
    <source>
        <dbReference type="Proteomes" id="UP000318199"/>
    </source>
</evidence>
<dbReference type="RefSeq" id="WP_145890559.1">
    <property type="nucleotide sequence ID" value="NZ_VOBQ01000002.1"/>
</dbReference>
<dbReference type="PANTHER" id="PTHR43531">
    <property type="entry name" value="PROTEIN ICFG"/>
    <property type="match status" value="1"/>
</dbReference>
<proteinExistence type="inferred from homology"/>
<dbReference type="CDD" id="cd11386">
    <property type="entry name" value="MCP_signal"/>
    <property type="match status" value="1"/>
</dbReference>
<dbReference type="CDD" id="cd19411">
    <property type="entry name" value="MCP2201-like_sensor"/>
    <property type="match status" value="1"/>
</dbReference>
<sequence>MFQKKSVSTRLLSAFSLVIALLVVVAGLGILNLNALNKQIDQLANNRVPLLISAGNWEVALLRTARYMQTAFVLTEQGEITEQLKGIQSDRRERAALLQQVRTLATTDRLRVLLRNVEAAHKTYAEAEDEFLRFADAGHMDDAKVALLAKTRPAQVAYTEALSKLVDHVVNDSREMARESVGTYQTGIATAVAVSLLAIAAALAVAVLFANGLRKQLGGEPGFAASVVRKVAAGDLTTEVKLAAGDNRSLLFAMKEMITGLRSLTGEVARGAHSLSDTSAQIAQGNLDLSQRTEEQASTLEETASSMEELTSTVQQNAQNAREASQLATTACDVARQGSDAVEKVVTTMDDIWRASRKIADIISVIDGIAFQTNILALNAAVEAARSGEHGRGFAVVAAEVRSLAQRSAAAAKEIKGLIEDSANKVQAGGNLVDSAGHTMVEVVMTVEKVSKLIAEIAAASREQSMGIEQVTTAVGQMDRVVQQNATLVEEAAAATESMKDQAAGLLQMISRFKLGEGPANGGGGAPASYTPVTPTGKRPPAAHMPAPPELPRTHAGVLDAPRGYAR</sequence>
<dbReference type="EMBL" id="VOBQ01000002">
    <property type="protein sequence ID" value="TWO73094.1"/>
    <property type="molecule type" value="Genomic_DNA"/>
</dbReference>
<dbReference type="GO" id="GO:0005886">
    <property type="term" value="C:plasma membrane"/>
    <property type="evidence" value="ECO:0007669"/>
    <property type="project" value="TreeGrafter"/>
</dbReference>
<gene>
    <name evidence="8" type="ORF">FN976_02325</name>
</gene>
<evidence type="ECO:0000256" key="4">
    <source>
        <dbReference type="PROSITE-ProRule" id="PRU00284"/>
    </source>
</evidence>
<feature type="transmembrane region" description="Helical" evidence="6">
    <location>
        <begin position="188"/>
        <end position="210"/>
    </location>
</feature>
<dbReference type="InterPro" id="IPR004089">
    <property type="entry name" value="MCPsignal_dom"/>
</dbReference>
<dbReference type="SUPFAM" id="SSF58104">
    <property type="entry name" value="Methyl-accepting chemotaxis protein (MCP) signaling domain"/>
    <property type="match status" value="1"/>
</dbReference>
<dbReference type="Proteomes" id="UP000318199">
    <property type="component" value="Unassembled WGS sequence"/>
</dbReference>
<feature type="region of interest" description="Disordered" evidence="5">
    <location>
        <begin position="518"/>
        <end position="567"/>
    </location>
</feature>
<dbReference type="Gene3D" id="1.10.287.950">
    <property type="entry name" value="Methyl-accepting chemotaxis protein"/>
    <property type="match status" value="1"/>
</dbReference>
<evidence type="ECO:0000259" key="7">
    <source>
        <dbReference type="PROSITE" id="PS50111"/>
    </source>
</evidence>
<dbReference type="PROSITE" id="PS50111">
    <property type="entry name" value="CHEMOTAXIS_TRANSDUC_2"/>
    <property type="match status" value="1"/>
</dbReference>
<protein>
    <submittedName>
        <fullName evidence="8">Methyl-accepting chemotaxis protein</fullName>
    </submittedName>
</protein>
<accession>A0A562ZY57</accession>
<comment type="similarity">
    <text evidence="3">Belongs to the methyl-accepting chemotaxis (MCP) protein family.</text>
</comment>
<feature type="domain" description="Methyl-accepting transducer" evidence="7">
    <location>
        <begin position="271"/>
        <end position="500"/>
    </location>
</feature>
<keyword evidence="6" id="KW-1133">Transmembrane helix</keyword>
<dbReference type="InterPro" id="IPR024478">
    <property type="entry name" value="HlyB_4HB_MCP"/>
</dbReference>
<evidence type="ECO:0000256" key="5">
    <source>
        <dbReference type="SAM" id="MobiDB-lite"/>
    </source>
</evidence>
<keyword evidence="9" id="KW-1185">Reference proteome</keyword>
<dbReference type="InterPro" id="IPR004090">
    <property type="entry name" value="Chemotax_Me-accpt_rcpt"/>
</dbReference>
<dbReference type="Pfam" id="PF12729">
    <property type="entry name" value="4HB_MCP_1"/>
    <property type="match status" value="1"/>
</dbReference>
<organism evidence="8 9">
    <name type="scientific">Caenimonas sedimenti</name>
    <dbReference type="NCBI Taxonomy" id="2596921"/>
    <lineage>
        <taxon>Bacteria</taxon>
        <taxon>Pseudomonadati</taxon>
        <taxon>Pseudomonadota</taxon>
        <taxon>Betaproteobacteria</taxon>
        <taxon>Burkholderiales</taxon>
        <taxon>Comamonadaceae</taxon>
        <taxon>Caenimonas</taxon>
    </lineage>
</organism>
<dbReference type="GO" id="GO:0007165">
    <property type="term" value="P:signal transduction"/>
    <property type="evidence" value="ECO:0007669"/>
    <property type="project" value="UniProtKB-KW"/>
</dbReference>
<keyword evidence="6" id="KW-0812">Transmembrane</keyword>
<dbReference type="PANTHER" id="PTHR43531:SF14">
    <property type="entry name" value="METHYL-ACCEPTING CHEMOTAXIS PROTEIN I-RELATED"/>
    <property type="match status" value="1"/>
</dbReference>
<name>A0A562ZY57_9BURK</name>
<comment type="caution">
    <text evidence="8">The sequence shown here is derived from an EMBL/GenBank/DDBJ whole genome shotgun (WGS) entry which is preliminary data.</text>
</comment>
<dbReference type="PRINTS" id="PR00260">
    <property type="entry name" value="CHEMTRNSDUCR"/>
</dbReference>
<keyword evidence="2" id="KW-0488">Methylation</keyword>
<dbReference type="OrthoDB" id="5441488at2"/>
<dbReference type="InterPro" id="IPR051310">
    <property type="entry name" value="MCP_chemotaxis"/>
</dbReference>
<dbReference type="AlphaFoldDB" id="A0A562ZY57"/>